<name>A0A2R5EX25_9BACL</name>
<evidence type="ECO:0000256" key="6">
    <source>
        <dbReference type="RuleBase" id="RU003942"/>
    </source>
</evidence>
<evidence type="ECO:0000256" key="4">
    <source>
        <dbReference type="ARBA" id="ARBA00022989"/>
    </source>
</evidence>
<feature type="transmembrane region" description="Helical" evidence="7">
    <location>
        <begin position="87"/>
        <end position="106"/>
    </location>
</feature>
<comment type="similarity">
    <text evidence="6">Belongs to the drug/metabolite transporter (DMT) superfamily. Small multidrug resistance (SMR) (TC 2.A.7.1) family.</text>
</comment>
<feature type="transmembrane region" description="Helical" evidence="7">
    <location>
        <begin position="60"/>
        <end position="81"/>
    </location>
</feature>
<keyword evidence="5 7" id="KW-0472">Membrane</keyword>
<evidence type="ECO:0000313" key="8">
    <source>
        <dbReference type="EMBL" id="GBG07924.1"/>
    </source>
</evidence>
<feature type="transmembrane region" description="Helical" evidence="7">
    <location>
        <begin position="7"/>
        <end position="26"/>
    </location>
</feature>
<dbReference type="RefSeq" id="WP_087569243.1">
    <property type="nucleotide sequence ID" value="NZ_BDQX01000116.1"/>
</dbReference>
<dbReference type="InterPro" id="IPR000390">
    <property type="entry name" value="Small_drug/metabolite_transptr"/>
</dbReference>
<dbReference type="EMBL" id="BDQX01000116">
    <property type="protein sequence ID" value="GBG07924.1"/>
    <property type="molecule type" value="Genomic_DNA"/>
</dbReference>
<dbReference type="InterPro" id="IPR037185">
    <property type="entry name" value="EmrE-like"/>
</dbReference>
<evidence type="ECO:0000256" key="2">
    <source>
        <dbReference type="ARBA" id="ARBA00022475"/>
    </source>
</evidence>
<dbReference type="PANTHER" id="PTHR30561:SF7">
    <property type="entry name" value="GUANIDINIUM EFFLUX SYSTEM SUBUNIT GDNC-RELATED"/>
    <property type="match status" value="1"/>
</dbReference>
<evidence type="ECO:0000256" key="7">
    <source>
        <dbReference type="SAM" id="Phobius"/>
    </source>
</evidence>
<evidence type="ECO:0000256" key="3">
    <source>
        <dbReference type="ARBA" id="ARBA00022692"/>
    </source>
</evidence>
<protein>
    <submittedName>
        <fullName evidence="8">QacE family quaternary ammonium compound efflux SMR transporter</fullName>
    </submittedName>
</protein>
<dbReference type="SUPFAM" id="SSF103481">
    <property type="entry name" value="Multidrug resistance efflux transporter EmrE"/>
    <property type="match status" value="1"/>
</dbReference>
<dbReference type="PANTHER" id="PTHR30561">
    <property type="entry name" value="SMR FAMILY PROTON-DEPENDENT DRUG EFFLUX TRANSPORTER SUGE"/>
    <property type="match status" value="1"/>
</dbReference>
<comment type="subcellular location">
    <subcellularLocation>
        <location evidence="1 6">Cell membrane</location>
        <topology evidence="1 6">Multi-pass membrane protein</topology>
    </subcellularLocation>
</comment>
<organism evidence="8 9">
    <name type="scientific">Paenibacillus agaridevorans</name>
    <dbReference type="NCBI Taxonomy" id="171404"/>
    <lineage>
        <taxon>Bacteria</taxon>
        <taxon>Bacillati</taxon>
        <taxon>Bacillota</taxon>
        <taxon>Bacilli</taxon>
        <taxon>Bacillales</taxon>
        <taxon>Paenibacillaceae</taxon>
        <taxon>Paenibacillus</taxon>
    </lineage>
</organism>
<feature type="transmembrane region" description="Helical" evidence="7">
    <location>
        <begin position="32"/>
        <end position="51"/>
    </location>
</feature>
<dbReference type="AlphaFoldDB" id="A0A2R5EX25"/>
<keyword evidence="9" id="KW-1185">Reference proteome</keyword>
<proteinExistence type="inferred from homology"/>
<gene>
    <name evidence="8" type="ORF">PAT3040_02488</name>
</gene>
<reference evidence="8 9" key="1">
    <citation type="submission" date="2017-08" db="EMBL/GenBank/DDBJ databases">
        <title>Substantial Increase in Enzyme Production by Combined Drug-Resistance Mutations in Paenibacillus agaridevorans.</title>
        <authorList>
            <person name="Tanaka Y."/>
            <person name="Funane K."/>
            <person name="Hosaka T."/>
            <person name="Shiwa Y."/>
            <person name="Fujita N."/>
            <person name="Miyazaki T."/>
            <person name="Yoshikawa H."/>
            <person name="Murakami K."/>
            <person name="Kasahara K."/>
            <person name="Inaoka T."/>
            <person name="Hiraga Y."/>
            <person name="Ochi K."/>
        </authorList>
    </citation>
    <scope>NUCLEOTIDE SEQUENCE [LARGE SCALE GENOMIC DNA]</scope>
    <source>
        <strain evidence="8 9">T-3040</strain>
    </source>
</reference>
<evidence type="ECO:0000256" key="1">
    <source>
        <dbReference type="ARBA" id="ARBA00004651"/>
    </source>
</evidence>
<dbReference type="GO" id="GO:0022857">
    <property type="term" value="F:transmembrane transporter activity"/>
    <property type="evidence" value="ECO:0007669"/>
    <property type="project" value="InterPro"/>
</dbReference>
<sequence>MSSSNNKYWFIVVIAACFEVIWVIGLKHADSVWEWIVTGVAIVVSFGLLIYSSRILPTSTVYAVFVGLGTAGSVIAEMTVFGVPFNWGKIAFISLLLTGVIGLKLVTHEREGGTSS</sequence>
<dbReference type="GO" id="GO:0005886">
    <property type="term" value="C:plasma membrane"/>
    <property type="evidence" value="ECO:0007669"/>
    <property type="project" value="UniProtKB-SubCell"/>
</dbReference>
<dbReference type="Gene3D" id="1.10.3730.20">
    <property type="match status" value="1"/>
</dbReference>
<dbReference type="Pfam" id="PF00893">
    <property type="entry name" value="Multi_Drug_Res"/>
    <property type="match status" value="1"/>
</dbReference>
<dbReference type="InterPro" id="IPR045324">
    <property type="entry name" value="Small_multidrug_res"/>
</dbReference>
<keyword evidence="2" id="KW-1003">Cell membrane</keyword>
<accession>A0A2R5EX25</accession>
<keyword evidence="4 7" id="KW-1133">Transmembrane helix</keyword>
<evidence type="ECO:0000256" key="5">
    <source>
        <dbReference type="ARBA" id="ARBA00023136"/>
    </source>
</evidence>
<evidence type="ECO:0000313" key="9">
    <source>
        <dbReference type="Proteomes" id="UP000245202"/>
    </source>
</evidence>
<keyword evidence="3 6" id="KW-0812">Transmembrane</keyword>
<dbReference type="Proteomes" id="UP000245202">
    <property type="component" value="Unassembled WGS sequence"/>
</dbReference>
<comment type="caution">
    <text evidence="8">The sequence shown here is derived from an EMBL/GenBank/DDBJ whole genome shotgun (WGS) entry which is preliminary data.</text>
</comment>